<dbReference type="GO" id="GO:0061599">
    <property type="term" value="F:molybdopterin molybdotransferase activity"/>
    <property type="evidence" value="ECO:0007669"/>
    <property type="project" value="UniProtKB-UniRule"/>
</dbReference>
<evidence type="ECO:0000256" key="6">
    <source>
        <dbReference type="RuleBase" id="RU365090"/>
    </source>
</evidence>
<comment type="catalytic activity">
    <reaction evidence="5">
        <text>adenylyl-molybdopterin + molybdate = Mo-molybdopterin + AMP + H(+)</text>
        <dbReference type="Rhea" id="RHEA:35047"/>
        <dbReference type="ChEBI" id="CHEBI:15378"/>
        <dbReference type="ChEBI" id="CHEBI:36264"/>
        <dbReference type="ChEBI" id="CHEBI:62727"/>
        <dbReference type="ChEBI" id="CHEBI:71302"/>
        <dbReference type="ChEBI" id="CHEBI:456215"/>
        <dbReference type="EC" id="2.10.1.1"/>
    </reaction>
</comment>
<dbReference type="InterPro" id="IPR036135">
    <property type="entry name" value="MoeA_linker/N_sf"/>
</dbReference>
<dbReference type="STRING" id="52.CMC5_038680"/>
<comment type="similarity">
    <text evidence="3 6">Belongs to the MoeA family.</text>
</comment>
<feature type="domain" description="MoaB/Mog" evidence="7">
    <location>
        <begin position="175"/>
        <end position="317"/>
    </location>
</feature>
<dbReference type="Proteomes" id="UP000067626">
    <property type="component" value="Chromosome"/>
</dbReference>
<dbReference type="NCBIfam" id="NF045515">
    <property type="entry name" value="Glp_gephyrin"/>
    <property type="match status" value="1"/>
</dbReference>
<dbReference type="Gene3D" id="3.90.105.10">
    <property type="entry name" value="Molybdopterin biosynthesis moea protein, domain 2"/>
    <property type="match status" value="1"/>
</dbReference>
<organism evidence="8 9">
    <name type="scientific">Chondromyces crocatus</name>
    <dbReference type="NCBI Taxonomy" id="52"/>
    <lineage>
        <taxon>Bacteria</taxon>
        <taxon>Pseudomonadati</taxon>
        <taxon>Myxococcota</taxon>
        <taxon>Polyangia</taxon>
        <taxon>Polyangiales</taxon>
        <taxon>Polyangiaceae</taxon>
        <taxon>Chondromyces</taxon>
    </lineage>
</organism>
<dbReference type="UniPathway" id="UPA00344"/>
<dbReference type="InterPro" id="IPR036425">
    <property type="entry name" value="MoaB/Mog-like_dom_sf"/>
</dbReference>
<proteinExistence type="inferred from homology"/>
<comment type="cofactor">
    <cofactor evidence="6">
        <name>Mg(2+)</name>
        <dbReference type="ChEBI" id="CHEBI:18420"/>
    </cofactor>
</comment>
<dbReference type="InterPro" id="IPR008284">
    <property type="entry name" value="MoCF_biosynth_CS"/>
</dbReference>
<keyword evidence="9" id="KW-1185">Reference proteome</keyword>
<dbReference type="EC" id="2.10.1.1" evidence="6"/>
<dbReference type="PATRIC" id="fig|52.7.peg.4262"/>
<name>A0A0K1EFU9_CHOCO</name>
<dbReference type="KEGG" id="ccro:CMC5_038680"/>
<dbReference type="GO" id="GO:0005829">
    <property type="term" value="C:cytosol"/>
    <property type="evidence" value="ECO:0007669"/>
    <property type="project" value="TreeGrafter"/>
</dbReference>
<dbReference type="PANTHER" id="PTHR10192:SF5">
    <property type="entry name" value="GEPHYRIN"/>
    <property type="match status" value="1"/>
</dbReference>
<dbReference type="GO" id="GO:0006777">
    <property type="term" value="P:Mo-molybdopterin cofactor biosynthetic process"/>
    <property type="evidence" value="ECO:0007669"/>
    <property type="project" value="UniProtKB-UniRule"/>
</dbReference>
<dbReference type="SUPFAM" id="SSF53218">
    <property type="entry name" value="Molybdenum cofactor biosynthesis proteins"/>
    <property type="match status" value="1"/>
</dbReference>
<evidence type="ECO:0000256" key="4">
    <source>
        <dbReference type="ARBA" id="ARBA00023150"/>
    </source>
</evidence>
<comment type="pathway">
    <text evidence="2 6">Cofactor biosynthesis; molybdopterin biosynthesis.</text>
</comment>
<dbReference type="InterPro" id="IPR005111">
    <property type="entry name" value="MoeA_C_domain_IV"/>
</dbReference>
<evidence type="ECO:0000313" key="9">
    <source>
        <dbReference type="Proteomes" id="UP000067626"/>
    </source>
</evidence>
<evidence type="ECO:0000256" key="1">
    <source>
        <dbReference type="ARBA" id="ARBA00002901"/>
    </source>
</evidence>
<dbReference type="Gene3D" id="3.40.980.10">
    <property type="entry name" value="MoaB/Mog-like domain"/>
    <property type="match status" value="1"/>
</dbReference>
<evidence type="ECO:0000259" key="7">
    <source>
        <dbReference type="SMART" id="SM00852"/>
    </source>
</evidence>
<comment type="function">
    <text evidence="1 6">Catalyzes the insertion of molybdate into adenylated molybdopterin with the concomitant release of AMP.</text>
</comment>
<dbReference type="SMART" id="SM00852">
    <property type="entry name" value="MoCF_biosynth"/>
    <property type="match status" value="1"/>
</dbReference>
<dbReference type="Gene3D" id="2.170.190.11">
    <property type="entry name" value="Molybdopterin biosynthesis moea protein, domain 3"/>
    <property type="match status" value="1"/>
</dbReference>
<evidence type="ECO:0000256" key="5">
    <source>
        <dbReference type="ARBA" id="ARBA00047317"/>
    </source>
</evidence>
<dbReference type="InterPro" id="IPR036688">
    <property type="entry name" value="MoeA_C_domain_IV_sf"/>
</dbReference>
<dbReference type="OrthoDB" id="9804758at2"/>
<dbReference type="Pfam" id="PF00994">
    <property type="entry name" value="MoCF_biosynth"/>
    <property type="match status" value="1"/>
</dbReference>
<keyword evidence="6" id="KW-0808">Transferase</keyword>
<dbReference type="EMBL" id="CP012159">
    <property type="protein sequence ID" value="AKT39719.1"/>
    <property type="molecule type" value="Genomic_DNA"/>
</dbReference>
<dbReference type="PROSITE" id="PS01079">
    <property type="entry name" value="MOCF_BIOSYNTHESIS_2"/>
    <property type="match status" value="1"/>
</dbReference>
<keyword evidence="4 6" id="KW-0501">Molybdenum cofactor biosynthesis</keyword>
<reference evidence="8 9" key="1">
    <citation type="submission" date="2015-07" db="EMBL/GenBank/DDBJ databases">
        <title>Genome analysis of myxobacterium Chondromyces crocatus Cm c5 reveals a high potential for natural compound synthesis and the genetic basis for the loss of fruiting body formation.</title>
        <authorList>
            <person name="Zaburannyi N."/>
            <person name="Bunk B."/>
            <person name="Maier J."/>
            <person name="Overmann J."/>
            <person name="Mueller R."/>
        </authorList>
    </citation>
    <scope>NUCLEOTIDE SEQUENCE [LARGE SCALE GENOMIC DNA]</scope>
    <source>
        <strain evidence="8 9">Cm c5</strain>
    </source>
</reference>
<dbReference type="CDD" id="cd00887">
    <property type="entry name" value="MoeA"/>
    <property type="match status" value="1"/>
</dbReference>
<sequence>MISFDEALDRLLTSATPLGAERVPLDEAAGRILAEDLLAHEALPPFDHTAMDGYALALDTLVGDAPWSLPVRGESAAGGPLPTLEPGAACRIFTGARLPEGADTIVPQEDVERTGDTITLQTPPQRGTWIRRRGADLALGAIALARGARLTPGKVALAAALDRPVLLVTRRPLVTILCSGDELRAPGIPGEPGSIPESNGYFVAAAARAAGAIARIAPFVADDPDHARDAVRHALRGADLVVTIGGVSVGDRDVMRPALEAAGVTLDFWRVAIKPGKPLCVGRATQGDATTHVLGLPGNPASASLTFTLFGLPLLRALQGDLSPHAPRLSVRIRGSVRRQPGRTEFLRARLDVTSGELVAHLFPNQASGAVTSFAEADALILVPADKDHVADGERLWALRLSEA</sequence>
<dbReference type="AlphaFoldDB" id="A0A0K1EFU9"/>
<dbReference type="Pfam" id="PF03454">
    <property type="entry name" value="MoeA_C"/>
    <property type="match status" value="1"/>
</dbReference>
<gene>
    <name evidence="8" type="primary">moaA</name>
    <name evidence="8" type="ORF">CMC5_038680</name>
</gene>
<dbReference type="InterPro" id="IPR005110">
    <property type="entry name" value="MoeA_linker/N"/>
</dbReference>
<dbReference type="InterPro" id="IPR001453">
    <property type="entry name" value="MoaB/Mog_dom"/>
</dbReference>
<dbReference type="Pfam" id="PF03453">
    <property type="entry name" value="MoeA_N"/>
    <property type="match status" value="1"/>
</dbReference>
<dbReference type="Gene3D" id="2.40.340.10">
    <property type="entry name" value="MoeA, C-terminal, domain IV"/>
    <property type="match status" value="1"/>
</dbReference>
<accession>A0A0K1EFU9</accession>
<dbReference type="InterPro" id="IPR038987">
    <property type="entry name" value="MoeA-like"/>
</dbReference>
<evidence type="ECO:0000313" key="8">
    <source>
        <dbReference type="EMBL" id="AKT39719.1"/>
    </source>
</evidence>
<keyword evidence="6" id="KW-0479">Metal-binding</keyword>
<evidence type="ECO:0000256" key="2">
    <source>
        <dbReference type="ARBA" id="ARBA00005046"/>
    </source>
</evidence>
<keyword evidence="6" id="KW-0460">Magnesium</keyword>
<dbReference type="SUPFAM" id="SSF63867">
    <property type="entry name" value="MoeA C-terminal domain-like"/>
    <property type="match status" value="1"/>
</dbReference>
<dbReference type="SUPFAM" id="SSF63882">
    <property type="entry name" value="MoeA N-terminal region -like"/>
    <property type="match status" value="1"/>
</dbReference>
<dbReference type="RefSeq" id="WP_050431762.1">
    <property type="nucleotide sequence ID" value="NZ_CP012159.1"/>
</dbReference>
<keyword evidence="6" id="KW-0500">Molybdenum</keyword>
<evidence type="ECO:0000256" key="3">
    <source>
        <dbReference type="ARBA" id="ARBA00010763"/>
    </source>
</evidence>
<protein>
    <recommendedName>
        <fullName evidence="6">Molybdopterin molybdenumtransferase</fullName>
        <ecNumber evidence="6">2.10.1.1</ecNumber>
    </recommendedName>
</protein>
<dbReference type="PANTHER" id="PTHR10192">
    <property type="entry name" value="MOLYBDOPTERIN BIOSYNTHESIS PROTEIN"/>
    <property type="match status" value="1"/>
</dbReference>
<dbReference type="GO" id="GO:0046872">
    <property type="term" value="F:metal ion binding"/>
    <property type="evidence" value="ECO:0007669"/>
    <property type="project" value="UniProtKB-UniRule"/>
</dbReference>